<proteinExistence type="predicted"/>
<organism evidence="8 9">
    <name type="scientific">Strongylocentrotus purpuratus</name>
    <name type="common">Purple sea urchin</name>
    <dbReference type="NCBI Taxonomy" id="7668"/>
    <lineage>
        <taxon>Eukaryota</taxon>
        <taxon>Metazoa</taxon>
        <taxon>Echinodermata</taxon>
        <taxon>Eleutherozoa</taxon>
        <taxon>Echinozoa</taxon>
        <taxon>Echinoidea</taxon>
        <taxon>Euechinoidea</taxon>
        <taxon>Echinacea</taxon>
        <taxon>Camarodonta</taxon>
        <taxon>Echinidea</taxon>
        <taxon>Strongylocentrotidae</taxon>
        <taxon>Strongylocentrotus</taxon>
    </lineage>
</organism>
<dbReference type="SUPFAM" id="SSF48239">
    <property type="entry name" value="Terpenoid cyclases/Protein prenyltransferases"/>
    <property type="match status" value="1"/>
</dbReference>
<feature type="coiled-coil region" evidence="6">
    <location>
        <begin position="73"/>
        <end position="107"/>
    </location>
</feature>
<dbReference type="OrthoDB" id="6343110at2759"/>
<reference evidence="9" key="1">
    <citation type="submission" date="2015-02" db="EMBL/GenBank/DDBJ databases">
        <title>Genome sequencing for Strongylocentrotus purpuratus.</title>
        <authorList>
            <person name="Murali S."/>
            <person name="Liu Y."/>
            <person name="Vee V."/>
            <person name="English A."/>
            <person name="Wang M."/>
            <person name="Skinner E."/>
            <person name="Han Y."/>
            <person name="Muzny D.M."/>
            <person name="Worley K.C."/>
            <person name="Gibbs R.A."/>
        </authorList>
    </citation>
    <scope>NUCLEOTIDE SEQUENCE</scope>
</reference>
<feature type="binding site" evidence="4">
    <location>
        <position position="202"/>
    </location>
    <ligand>
        <name>cyanocob(III)alamin</name>
        <dbReference type="ChEBI" id="CHEBI:17439"/>
    </ligand>
</feature>
<dbReference type="Gene3D" id="2.170.130.30">
    <property type="match status" value="1"/>
</dbReference>
<keyword evidence="3 7" id="KW-0732">Signal</keyword>
<dbReference type="PANTHER" id="PTHR10559">
    <property type="entry name" value="TRANSCOBALAMIN-1/GASTRIC INTRINSIC FACTOR"/>
    <property type="match status" value="1"/>
</dbReference>
<feature type="disulfide bond" evidence="5">
    <location>
        <begin position="173"/>
        <end position="213"/>
    </location>
</feature>
<dbReference type="GO" id="GO:0015889">
    <property type="term" value="P:cobalamin transport"/>
    <property type="evidence" value="ECO:0000318"/>
    <property type="project" value="GO_Central"/>
</dbReference>
<evidence type="ECO:0000256" key="5">
    <source>
        <dbReference type="PIRSR" id="PIRSR602157-2"/>
    </source>
</evidence>
<dbReference type="InterPro" id="IPR051588">
    <property type="entry name" value="Cobalamin_Transport"/>
</dbReference>
<protein>
    <recommendedName>
        <fullName evidence="10">DUF4430 domain-containing protein</fullName>
    </recommendedName>
</protein>
<dbReference type="EnsemblMetazoa" id="XM_030975319">
    <property type="protein sequence ID" value="XP_030831179"/>
    <property type="gene ID" value="LOC100890446"/>
</dbReference>
<feature type="binding site" evidence="4">
    <location>
        <position position="300"/>
    </location>
    <ligand>
        <name>cyanocob(III)alamin</name>
        <dbReference type="ChEBI" id="CHEBI:17439"/>
    </ligand>
</feature>
<dbReference type="GO" id="GO:0031419">
    <property type="term" value="F:cobalamin binding"/>
    <property type="evidence" value="ECO:0000318"/>
    <property type="project" value="GO_Central"/>
</dbReference>
<comment type="subcellular location">
    <subcellularLocation>
        <location evidence="1">Secreted</location>
    </subcellularLocation>
</comment>
<keyword evidence="5" id="KW-1015">Disulfide bond</keyword>
<dbReference type="FunCoup" id="A0A7M7SU17">
    <property type="interactions" value="1026"/>
</dbReference>
<evidence type="ECO:0000256" key="2">
    <source>
        <dbReference type="ARBA" id="ARBA00022525"/>
    </source>
</evidence>
<reference evidence="8" key="2">
    <citation type="submission" date="2021-01" db="UniProtKB">
        <authorList>
            <consortium name="EnsemblMetazoa"/>
        </authorList>
    </citation>
    <scope>IDENTIFICATION</scope>
</reference>
<evidence type="ECO:0000256" key="7">
    <source>
        <dbReference type="SAM" id="SignalP"/>
    </source>
</evidence>
<dbReference type="Pfam" id="PF01122">
    <property type="entry name" value="Cobalamin_bind"/>
    <property type="match status" value="1"/>
</dbReference>
<accession>A0A7M7SU17</accession>
<dbReference type="AlphaFoldDB" id="A0A7M7SU17"/>
<dbReference type="PANTHER" id="PTHR10559:SF18">
    <property type="entry name" value="TRANSCOBALAMIN II"/>
    <property type="match status" value="1"/>
</dbReference>
<evidence type="ECO:0008006" key="10">
    <source>
        <dbReference type="Google" id="ProtNLM"/>
    </source>
</evidence>
<sequence>MFKLKFLWQFLGLFSPCFVSVLPTPDVTSICGPETNQTLAQRIQSSQWKASDWLLDQQTEDWGWDFLSTGSAILSLQLANETWKNDLESMEAQLTIKQLNIEVLREISHKHSFKEMSIGKLGYYAMALHASCHNASNFHGHNIMKQLHHRVNEFDTNQTRNYFPYSLALLALCSSGSEVPHSAIATLEEVQGDDGCFPFGVDVTSMAVMAMACMQDSFNSPQRLNPLRDMMRKGSECIMGHQTSDGWFGESNVISTALAAQALIAAGEPPSLWRCEDALYHILDAQEEDGHFGSQGGTIQILPLLSNRHHGSLADVQQDCPVKDVMHGIPLIGRQDETHAVNFEISQELENSVAIFSPFLVDILPGESVYRAMERARQIGYFSFESKLSQFGNYITSINNVVNDNANGLYWFIYSVDESGDQFMAETGAEGIMPVNGSTYRWIYRAY</sequence>
<evidence type="ECO:0000256" key="3">
    <source>
        <dbReference type="ARBA" id="ARBA00022729"/>
    </source>
</evidence>
<dbReference type="InterPro" id="IPR002157">
    <property type="entry name" value="Cbl-bd_prot"/>
</dbReference>
<feature type="chain" id="PRO_5029895190" description="DUF4430 domain-containing protein" evidence="7">
    <location>
        <begin position="22"/>
        <end position="447"/>
    </location>
</feature>
<dbReference type="InParanoid" id="A0A7M7SU17"/>
<dbReference type="KEGG" id="spu:100890446"/>
<dbReference type="GO" id="GO:0005615">
    <property type="term" value="C:extracellular space"/>
    <property type="evidence" value="ECO:0000318"/>
    <property type="project" value="GO_Central"/>
</dbReference>
<keyword evidence="9" id="KW-1185">Reference proteome</keyword>
<dbReference type="Gene3D" id="1.50.10.20">
    <property type="match status" value="1"/>
</dbReference>
<evidence type="ECO:0000256" key="6">
    <source>
        <dbReference type="SAM" id="Coils"/>
    </source>
</evidence>
<evidence type="ECO:0000313" key="8">
    <source>
        <dbReference type="EnsemblMetazoa" id="XP_030831179"/>
    </source>
</evidence>
<dbReference type="GeneID" id="100890446"/>
<keyword evidence="4" id="KW-0170">Cobalt</keyword>
<name>A0A7M7SU17_STRPU</name>
<feature type="binding site" evidence="4">
    <location>
        <begin position="394"/>
        <end position="395"/>
    </location>
    <ligand>
        <name>cyanocob(III)alamin</name>
        <dbReference type="ChEBI" id="CHEBI:17439"/>
    </ligand>
</feature>
<keyword evidence="2" id="KW-0964">Secreted</keyword>
<dbReference type="Proteomes" id="UP000007110">
    <property type="component" value="Unassembled WGS sequence"/>
</dbReference>
<feature type="signal peptide" evidence="7">
    <location>
        <begin position="1"/>
        <end position="21"/>
    </location>
</feature>
<evidence type="ECO:0000313" key="9">
    <source>
        <dbReference type="Proteomes" id="UP000007110"/>
    </source>
</evidence>
<dbReference type="InterPro" id="IPR008930">
    <property type="entry name" value="Terpenoid_cyclase/PrenylTrfase"/>
</dbReference>
<evidence type="ECO:0000256" key="4">
    <source>
        <dbReference type="PIRSR" id="PIRSR602157-1"/>
    </source>
</evidence>
<dbReference type="RefSeq" id="XP_030831179.1">
    <property type="nucleotide sequence ID" value="XM_030975319.1"/>
</dbReference>
<feature type="binding site" evidence="4">
    <location>
        <position position="252"/>
    </location>
    <ligand>
        <name>cyanocob(III)alamin</name>
        <dbReference type="ChEBI" id="CHEBI:17439"/>
    </ligand>
</feature>
<evidence type="ECO:0000256" key="1">
    <source>
        <dbReference type="ARBA" id="ARBA00004613"/>
    </source>
</evidence>
<dbReference type="OMA" id="TMNQSKY"/>
<keyword evidence="6" id="KW-0175">Coiled coil</keyword>